<dbReference type="AlphaFoldDB" id="A0A9Q3IVY3"/>
<proteinExistence type="predicted"/>
<name>A0A9Q3IVY3_9BASI</name>
<gene>
    <name evidence="1" type="ORF">O181_090958</name>
</gene>
<organism evidence="1 2">
    <name type="scientific">Austropuccinia psidii MF-1</name>
    <dbReference type="NCBI Taxonomy" id="1389203"/>
    <lineage>
        <taxon>Eukaryota</taxon>
        <taxon>Fungi</taxon>
        <taxon>Dikarya</taxon>
        <taxon>Basidiomycota</taxon>
        <taxon>Pucciniomycotina</taxon>
        <taxon>Pucciniomycetes</taxon>
        <taxon>Pucciniales</taxon>
        <taxon>Sphaerophragmiaceae</taxon>
        <taxon>Austropuccinia</taxon>
    </lineage>
</organism>
<evidence type="ECO:0000313" key="1">
    <source>
        <dbReference type="EMBL" id="MBW0551243.1"/>
    </source>
</evidence>
<comment type="caution">
    <text evidence="1">The sequence shown here is derived from an EMBL/GenBank/DDBJ whole genome shotgun (WGS) entry which is preliminary data.</text>
</comment>
<dbReference type="EMBL" id="AVOT02057065">
    <property type="protein sequence ID" value="MBW0551243.1"/>
    <property type="molecule type" value="Genomic_DNA"/>
</dbReference>
<keyword evidence="2" id="KW-1185">Reference proteome</keyword>
<reference evidence="1" key="1">
    <citation type="submission" date="2021-03" db="EMBL/GenBank/DDBJ databases">
        <title>Draft genome sequence of rust myrtle Austropuccinia psidii MF-1, a brazilian biotype.</title>
        <authorList>
            <person name="Quecine M.C."/>
            <person name="Pachon D.M.R."/>
            <person name="Bonatelli M.L."/>
            <person name="Correr F.H."/>
            <person name="Franceschini L.M."/>
            <person name="Leite T.F."/>
            <person name="Margarido G.R.A."/>
            <person name="Almeida C.A."/>
            <person name="Ferrarezi J.A."/>
            <person name="Labate C.A."/>
        </authorList>
    </citation>
    <scope>NUCLEOTIDE SEQUENCE</scope>
    <source>
        <strain evidence="1">MF-1</strain>
    </source>
</reference>
<dbReference type="Proteomes" id="UP000765509">
    <property type="component" value="Unassembled WGS sequence"/>
</dbReference>
<protein>
    <submittedName>
        <fullName evidence="1">Uncharacterized protein</fullName>
    </submittedName>
</protein>
<sequence>MWDPLGPFWPKYNEAKGGKGATSVGLKPHFGPPGPHLAIKSQGPKKARNQLFLLALVKTPSRNGIWMSPEATSHLQKGFPKEKRNPSSEMEPGMGNIWYDIPLCTIFPQQSNGDTFKTPAHFLKSSYQYIIPFQRKTLVTQAPNSWDNPEDHLRTSITWPFRLWPFHFNSITPRKYWPRILQGKFQEVVIHQISFKASKAPAFIEKLNWPIHSVIRKSVWN</sequence>
<accession>A0A9Q3IVY3</accession>
<evidence type="ECO:0000313" key="2">
    <source>
        <dbReference type="Proteomes" id="UP000765509"/>
    </source>
</evidence>